<reference evidence="4" key="1">
    <citation type="journal article" date="2019" name="Int. J. Syst. Evol. Microbiol.">
        <title>The Global Catalogue of Microorganisms (GCM) 10K type strain sequencing project: providing services to taxonomists for standard genome sequencing and annotation.</title>
        <authorList>
            <consortium name="The Broad Institute Genomics Platform"/>
            <consortium name="The Broad Institute Genome Sequencing Center for Infectious Disease"/>
            <person name="Wu L."/>
            <person name="Ma J."/>
        </authorList>
    </citation>
    <scope>NUCLEOTIDE SEQUENCE [LARGE SCALE GENOMIC DNA]</scope>
    <source>
        <strain evidence="4">JCM 17933</strain>
    </source>
</reference>
<name>A0ABP8RA17_9ACTN</name>
<evidence type="ECO:0000256" key="1">
    <source>
        <dbReference type="SAM" id="MobiDB-lite"/>
    </source>
</evidence>
<dbReference type="Proteomes" id="UP001500503">
    <property type="component" value="Unassembled WGS sequence"/>
</dbReference>
<comment type="caution">
    <text evidence="3">The sequence shown here is derived from an EMBL/GenBank/DDBJ whole genome shotgun (WGS) entry which is preliminary data.</text>
</comment>
<dbReference type="CDD" id="cd04301">
    <property type="entry name" value="NAT_SF"/>
    <property type="match status" value="1"/>
</dbReference>
<dbReference type="EMBL" id="BAABHF010000088">
    <property type="protein sequence ID" value="GAA4522545.1"/>
    <property type="molecule type" value="Genomic_DNA"/>
</dbReference>
<gene>
    <name evidence="3" type="ORF">GCM10023191_101940</name>
</gene>
<feature type="domain" description="N-acetyltransferase" evidence="2">
    <location>
        <begin position="53"/>
        <end position="106"/>
    </location>
</feature>
<sequence>MSGAPGTAGPPQYVIRRAAAADLDWINSNDMGWSLVEHGGHRAPYSLDEAWTVLIADDPRGASLGWMYVVDAGDHLTAQLLYVDPHHRRRGVARVLMEYLKATTRGRSCWARGIAACSRCGPRSGSSTSHRPKANGQATSAAAWSARRFSDPPFHGCQLSRAKPDRPAPLGPSDTRLLPATDREPGLHQPPHPRPRRRR</sequence>
<dbReference type="Pfam" id="PF13508">
    <property type="entry name" value="Acetyltransf_7"/>
    <property type="match status" value="1"/>
</dbReference>
<dbReference type="InterPro" id="IPR000182">
    <property type="entry name" value="GNAT_dom"/>
</dbReference>
<dbReference type="Gene3D" id="3.40.630.30">
    <property type="match status" value="1"/>
</dbReference>
<feature type="region of interest" description="Disordered" evidence="1">
    <location>
        <begin position="119"/>
        <end position="199"/>
    </location>
</feature>
<evidence type="ECO:0000313" key="4">
    <source>
        <dbReference type="Proteomes" id="UP001500503"/>
    </source>
</evidence>
<accession>A0ABP8RA17</accession>
<evidence type="ECO:0000313" key="3">
    <source>
        <dbReference type="EMBL" id="GAA4522545.1"/>
    </source>
</evidence>
<evidence type="ECO:0000259" key="2">
    <source>
        <dbReference type="Pfam" id="PF13508"/>
    </source>
</evidence>
<dbReference type="InterPro" id="IPR016181">
    <property type="entry name" value="Acyl_CoA_acyltransferase"/>
</dbReference>
<organism evidence="3 4">
    <name type="scientific">Actinoallomurus oryzae</name>
    <dbReference type="NCBI Taxonomy" id="502180"/>
    <lineage>
        <taxon>Bacteria</taxon>
        <taxon>Bacillati</taxon>
        <taxon>Actinomycetota</taxon>
        <taxon>Actinomycetes</taxon>
        <taxon>Streptosporangiales</taxon>
        <taxon>Thermomonosporaceae</taxon>
        <taxon>Actinoallomurus</taxon>
    </lineage>
</organism>
<protein>
    <recommendedName>
        <fullName evidence="2">N-acetyltransferase domain-containing protein</fullName>
    </recommendedName>
</protein>
<keyword evidence="4" id="KW-1185">Reference proteome</keyword>
<dbReference type="SUPFAM" id="SSF55729">
    <property type="entry name" value="Acyl-CoA N-acyltransferases (Nat)"/>
    <property type="match status" value="1"/>
</dbReference>
<proteinExistence type="predicted"/>